<dbReference type="Proteomes" id="UP001148737">
    <property type="component" value="Unassembled WGS sequence"/>
</dbReference>
<evidence type="ECO:0000313" key="2">
    <source>
        <dbReference type="Proteomes" id="UP001148737"/>
    </source>
</evidence>
<proteinExistence type="predicted"/>
<evidence type="ECO:0000313" key="1">
    <source>
        <dbReference type="EMBL" id="KAJ3495727.1"/>
    </source>
</evidence>
<organism evidence="1 2">
    <name type="scientific">Lecanicillium saksenae</name>
    <dbReference type="NCBI Taxonomy" id="468837"/>
    <lineage>
        <taxon>Eukaryota</taxon>
        <taxon>Fungi</taxon>
        <taxon>Dikarya</taxon>
        <taxon>Ascomycota</taxon>
        <taxon>Pezizomycotina</taxon>
        <taxon>Sordariomycetes</taxon>
        <taxon>Hypocreomycetidae</taxon>
        <taxon>Hypocreales</taxon>
        <taxon>Cordycipitaceae</taxon>
        <taxon>Lecanicillium</taxon>
    </lineage>
</organism>
<name>A0ACC1R073_9HYPO</name>
<accession>A0ACC1R073</accession>
<reference evidence="1" key="1">
    <citation type="submission" date="2022-07" db="EMBL/GenBank/DDBJ databases">
        <title>Genome Sequence of Lecanicillium saksenae.</title>
        <authorList>
            <person name="Buettner E."/>
        </authorList>
    </citation>
    <scope>NUCLEOTIDE SEQUENCE</scope>
    <source>
        <strain evidence="1">VT-O1</strain>
    </source>
</reference>
<keyword evidence="2" id="KW-1185">Reference proteome</keyword>
<sequence>MPHKVVQSQLSIRSIGTQAVAQCFCEKQIQGSSCFANLPVHLQTLINEHHASVRTRGECVCKAPPAEFPRFTELPLPVQERIISFCLPAGQVRYLESLGSIDQATALADSKTLPCAAKTNRLFYDYFKKNWRRTYTGTKEHSNGDSPSEFAFVNFSLDKLIIDINRPLKSMSEASYLVQYRSSLRPGRQPMSLNEAWAHDKAETEIRSLTTAFFTEMSHLRTYWLVISDLAITSTTTSTAEPQCRCVFAPMIKCMSDPMSTKCHAFRYHVKTGKITCAEMSRNQELNTLLAACGEKKPAFTARVTFIHGDEKELLDTSDGLDWWHLPAWGLLNFKYEKLKKRLDWGLVADVLQHQFSA</sequence>
<protein>
    <submittedName>
        <fullName evidence="1">Uncharacterized protein</fullName>
    </submittedName>
</protein>
<gene>
    <name evidence="1" type="ORF">NLG97_g3192</name>
</gene>
<comment type="caution">
    <text evidence="1">The sequence shown here is derived from an EMBL/GenBank/DDBJ whole genome shotgun (WGS) entry which is preliminary data.</text>
</comment>
<dbReference type="EMBL" id="JANAKD010000253">
    <property type="protein sequence ID" value="KAJ3495727.1"/>
    <property type="molecule type" value="Genomic_DNA"/>
</dbReference>